<gene>
    <name evidence="2" type="ORF">GC098_25420</name>
</gene>
<dbReference type="EMBL" id="WHOA01000178">
    <property type="protein sequence ID" value="NOU74687.1"/>
    <property type="molecule type" value="Genomic_DNA"/>
</dbReference>
<dbReference type="RefSeq" id="WP_171646086.1">
    <property type="nucleotide sequence ID" value="NZ_WHOA01000178.1"/>
</dbReference>
<sequence>MKRELWRGVCMGVIMGIIFGLIAFFILFLIFMLNFGILPRDIKELWVELGSFDLSRNIKILLVIGIFIGLFLGWMLYKVLTGK</sequence>
<evidence type="ECO:0008006" key="4">
    <source>
        <dbReference type="Google" id="ProtNLM"/>
    </source>
</evidence>
<keyword evidence="1" id="KW-0472">Membrane</keyword>
<name>A0ABX1Y1F6_9BACL</name>
<reference evidence="2 3" key="1">
    <citation type="submission" date="2019-10" db="EMBL/GenBank/DDBJ databases">
        <title>Description of Paenibacillus terrestris sp. nov.</title>
        <authorList>
            <person name="Carlier A."/>
            <person name="Qi S."/>
        </authorList>
    </citation>
    <scope>NUCLEOTIDE SEQUENCE [LARGE SCALE GENOMIC DNA]</scope>
    <source>
        <strain evidence="2 3">LMG 31458</strain>
    </source>
</reference>
<keyword evidence="1" id="KW-1133">Transmembrane helix</keyword>
<evidence type="ECO:0000256" key="1">
    <source>
        <dbReference type="SAM" id="Phobius"/>
    </source>
</evidence>
<feature type="transmembrane region" description="Helical" evidence="1">
    <location>
        <begin position="12"/>
        <end position="38"/>
    </location>
</feature>
<comment type="caution">
    <text evidence="2">The sequence shown here is derived from an EMBL/GenBank/DDBJ whole genome shotgun (WGS) entry which is preliminary data.</text>
</comment>
<keyword evidence="1" id="KW-0812">Transmembrane</keyword>
<accession>A0ABX1Y1F6</accession>
<proteinExistence type="predicted"/>
<organism evidence="2 3">
    <name type="scientific">Paenibacillus phytorum</name>
    <dbReference type="NCBI Taxonomy" id="2654977"/>
    <lineage>
        <taxon>Bacteria</taxon>
        <taxon>Bacillati</taxon>
        <taxon>Bacillota</taxon>
        <taxon>Bacilli</taxon>
        <taxon>Bacillales</taxon>
        <taxon>Paenibacillaceae</taxon>
        <taxon>Paenibacillus</taxon>
    </lineage>
</organism>
<evidence type="ECO:0000313" key="3">
    <source>
        <dbReference type="Proteomes" id="UP000616779"/>
    </source>
</evidence>
<protein>
    <recommendedName>
        <fullName evidence="4">DUF4321 domain-containing protein</fullName>
    </recommendedName>
</protein>
<feature type="transmembrane region" description="Helical" evidence="1">
    <location>
        <begin position="58"/>
        <end position="77"/>
    </location>
</feature>
<dbReference type="Proteomes" id="UP000616779">
    <property type="component" value="Unassembled WGS sequence"/>
</dbReference>
<evidence type="ECO:0000313" key="2">
    <source>
        <dbReference type="EMBL" id="NOU74687.1"/>
    </source>
</evidence>
<keyword evidence="3" id="KW-1185">Reference proteome</keyword>